<dbReference type="EMBL" id="UINC01119437">
    <property type="protein sequence ID" value="SVC93254.1"/>
    <property type="molecule type" value="Genomic_DNA"/>
</dbReference>
<dbReference type="InterPro" id="IPR036052">
    <property type="entry name" value="TrpB-like_PALP_sf"/>
</dbReference>
<proteinExistence type="predicted"/>
<protein>
    <submittedName>
        <fullName evidence="1">Uncharacterized protein</fullName>
    </submittedName>
</protein>
<dbReference type="AlphaFoldDB" id="A0A382R681"/>
<gene>
    <name evidence="1" type="ORF">METZ01_LOCUS346108</name>
</gene>
<sequence length="70" mass="8071">MKTFREESNECHTILLETAHPGKFPGTVSDAVGEKIELPQSLIETMARPKRVDKLTSRYKDFQLYLMEQS</sequence>
<dbReference type="Pfam" id="PF24857">
    <property type="entry name" value="THR4_C"/>
    <property type="match status" value="1"/>
</dbReference>
<reference evidence="1" key="1">
    <citation type="submission" date="2018-05" db="EMBL/GenBank/DDBJ databases">
        <authorList>
            <person name="Lanie J.A."/>
            <person name="Ng W.-L."/>
            <person name="Kazmierczak K.M."/>
            <person name="Andrzejewski T.M."/>
            <person name="Davidsen T.M."/>
            <person name="Wayne K.J."/>
            <person name="Tettelin H."/>
            <person name="Glass J.I."/>
            <person name="Rusch D."/>
            <person name="Podicherti R."/>
            <person name="Tsui H.-C.T."/>
            <person name="Winkler M.E."/>
        </authorList>
    </citation>
    <scope>NUCLEOTIDE SEQUENCE</scope>
</reference>
<dbReference type="SUPFAM" id="SSF53686">
    <property type="entry name" value="Tryptophan synthase beta subunit-like PLP-dependent enzymes"/>
    <property type="match status" value="1"/>
</dbReference>
<organism evidence="1">
    <name type="scientific">marine metagenome</name>
    <dbReference type="NCBI Taxonomy" id="408172"/>
    <lineage>
        <taxon>unclassified sequences</taxon>
        <taxon>metagenomes</taxon>
        <taxon>ecological metagenomes</taxon>
    </lineage>
</organism>
<evidence type="ECO:0000313" key="1">
    <source>
        <dbReference type="EMBL" id="SVC93254.1"/>
    </source>
</evidence>
<accession>A0A382R681</accession>
<name>A0A382R681_9ZZZZ</name>